<sequence length="95" mass="10965">MSDLLSSDPQGVFDKYAGKEGDVKTLTKSVPCSKTAWRNFWKPSKKLTFFFKMLGDNTDGINDYNRYVDHHNTNQCKLLSKKRIHLPDIRVIINS</sequence>
<accession>A0A3P9JT72</accession>
<reference evidence="1" key="3">
    <citation type="submission" date="2025-08" db="UniProtKB">
        <authorList>
            <consortium name="Ensembl"/>
        </authorList>
    </citation>
    <scope>IDENTIFICATION</scope>
    <source>
        <strain evidence="1">HSOK</strain>
    </source>
</reference>
<evidence type="ECO:0000313" key="1">
    <source>
        <dbReference type="Ensembl" id="ENSORLP00015035518.1"/>
    </source>
</evidence>
<reference evidence="1" key="4">
    <citation type="submission" date="2025-09" db="UniProtKB">
        <authorList>
            <consortium name="Ensembl"/>
        </authorList>
    </citation>
    <scope>IDENTIFICATION</scope>
    <source>
        <strain evidence="1">HSOK</strain>
    </source>
</reference>
<name>A0A3P9JT72_ORYLA</name>
<reference evidence="1 2" key="2">
    <citation type="submission" date="2017-04" db="EMBL/GenBank/DDBJ databases">
        <title>CpG methylation of centromeres and impact of large insertions on vertebrate speciation.</title>
        <authorList>
            <person name="Ichikawa K."/>
            <person name="Yoshimura J."/>
            <person name="Morishita S."/>
        </authorList>
    </citation>
    <scope>NUCLEOTIDE SEQUENCE</scope>
    <source>
        <strain evidence="1 2">HSOK</strain>
    </source>
</reference>
<proteinExistence type="predicted"/>
<protein>
    <submittedName>
        <fullName evidence="1">Uncharacterized protein</fullName>
    </submittedName>
</protein>
<dbReference type="AlphaFoldDB" id="A0A3P9JT72"/>
<dbReference type="Proteomes" id="UP000265200">
    <property type="component" value="Chromosome 3"/>
</dbReference>
<reference key="1">
    <citation type="journal article" date="2007" name="Nature">
        <title>The medaka draft genome and insights into vertebrate genome evolution.</title>
        <authorList>
            <person name="Kasahara M."/>
            <person name="Naruse K."/>
            <person name="Sasaki S."/>
            <person name="Nakatani Y."/>
            <person name="Qu W."/>
            <person name="Ahsan B."/>
            <person name="Yamada T."/>
            <person name="Nagayasu Y."/>
            <person name="Doi K."/>
            <person name="Kasai Y."/>
            <person name="Jindo T."/>
            <person name="Kobayashi D."/>
            <person name="Shimada A."/>
            <person name="Toyoda A."/>
            <person name="Kuroki Y."/>
            <person name="Fujiyama A."/>
            <person name="Sasaki T."/>
            <person name="Shimizu A."/>
            <person name="Asakawa S."/>
            <person name="Shimizu N."/>
            <person name="Hashimoto S."/>
            <person name="Yang J."/>
            <person name="Lee Y."/>
            <person name="Matsushima K."/>
            <person name="Sugano S."/>
            <person name="Sakaizumi M."/>
            <person name="Narita T."/>
            <person name="Ohishi K."/>
            <person name="Haga S."/>
            <person name="Ohta F."/>
            <person name="Nomoto H."/>
            <person name="Nogata K."/>
            <person name="Morishita T."/>
            <person name="Endo T."/>
            <person name="Shin-I T."/>
            <person name="Takeda H."/>
            <person name="Morishita S."/>
            <person name="Kohara Y."/>
        </authorList>
    </citation>
    <scope>NUCLEOTIDE SEQUENCE [LARGE SCALE GENOMIC DNA]</scope>
    <source>
        <strain>Hd-rR</strain>
    </source>
</reference>
<organism evidence="1 2">
    <name type="scientific">Oryzias latipes</name>
    <name type="common">Japanese rice fish</name>
    <name type="synonym">Japanese killifish</name>
    <dbReference type="NCBI Taxonomy" id="8090"/>
    <lineage>
        <taxon>Eukaryota</taxon>
        <taxon>Metazoa</taxon>
        <taxon>Chordata</taxon>
        <taxon>Craniata</taxon>
        <taxon>Vertebrata</taxon>
        <taxon>Euteleostomi</taxon>
        <taxon>Actinopterygii</taxon>
        <taxon>Neopterygii</taxon>
        <taxon>Teleostei</taxon>
        <taxon>Neoteleostei</taxon>
        <taxon>Acanthomorphata</taxon>
        <taxon>Ovalentaria</taxon>
        <taxon>Atherinomorphae</taxon>
        <taxon>Beloniformes</taxon>
        <taxon>Adrianichthyidae</taxon>
        <taxon>Oryziinae</taxon>
        <taxon>Oryzias</taxon>
    </lineage>
</organism>
<dbReference type="Ensembl" id="ENSORLT00015030319.1">
    <property type="protein sequence ID" value="ENSORLP00015035518.1"/>
    <property type="gene ID" value="ENSORLG00015022167.1"/>
</dbReference>
<evidence type="ECO:0000313" key="2">
    <source>
        <dbReference type="Proteomes" id="UP000265200"/>
    </source>
</evidence>